<dbReference type="EMBL" id="FZOY01000007">
    <property type="protein sequence ID" value="SNT17890.1"/>
    <property type="molecule type" value="Genomic_DNA"/>
</dbReference>
<keyword evidence="1" id="KW-1133">Transmembrane helix</keyword>
<accession>A0A239KIR4</accession>
<keyword evidence="3" id="KW-1185">Reference proteome</keyword>
<dbReference type="Proteomes" id="UP000198426">
    <property type="component" value="Unassembled WGS sequence"/>
</dbReference>
<sequence length="56" mass="5992">MIRATHELHERRKGRNLGLGILLLAFVGIVFGMTIVKIGNGEDVLGTGMVSGEVSQ</sequence>
<reference evidence="2 3" key="1">
    <citation type="submission" date="2017-06" db="EMBL/GenBank/DDBJ databases">
        <authorList>
            <person name="Kim H.J."/>
            <person name="Triplett B.A."/>
        </authorList>
    </citation>
    <scope>NUCLEOTIDE SEQUENCE [LARGE SCALE GENOMIC DNA]</scope>
    <source>
        <strain evidence="2 3">DSM 29339</strain>
    </source>
</reference>
<evidence type="ECO:0000313" key="3">
    <source>
        <dbReference type="Proteomes" id="UP000198426"/>
    </source>
</evidence>
<evidence type="ECO:0000313" key="2">
    <source>
        <dbReference type="EMBL" id="SNT17890.1"/>
    </source>
</evidence>
<organism evidence="2 3">
    <name type="scientific">Tropicimonas sediminicola</name>
    <dbReference type="NCBI Taxonomy" id="1031541"/>
    <lineage>
        <taxon>Bacteria</taxon>
        <taxon>Pseudomonadati</taxon>
        <taxon>Pseudomonadota</taxon>
        <taxon>Alphaproteobacteria</taxon>
        <taxon>Rhodobacterales</taxon>
        <taxon>Roseobacteraceae</taxon>
        <taxon>Tropicimonas</taxon>
    </lineage>
</organism>
<gene>
    <name evidence="2" type="ORF">SAMN05421757_107137</name>
</gene>
<protein>
    <submittedName>
        <fullName evidence="2">Uncharacterized protein</fullName>
    </submittedName>
</protein>
<dbReference type="AlphaFoldDB" id="A0A239KIR4"/>
<name>A0A239KIR4_9RHOB</name>
<keyword evidence="1" id="KW-0472">Membrane</keyword>
<keyword evidence="1" id="KW-0812">Transmembrane</keyword>
<dbReference type="RefSeq" id="WP_176442917.1">
    <property type="nucleotide sequence ID" value="NZ_FZOY01000007.1"/>
</dbReference>
<feature type="transmembrane region" description="Helical" evidence="1">
    <location>
        <begin position="21"/>
        <end position="39"/>
    </location>
</feature>
<evidence type="ECO:0000256" key="1">
    <source>
        <dbReference type="SAM" id="Phobius"/>
    </source>
</evidence>
<proteinExistence type="predicted"/>